<name>A0A2K3KMB6_TRIPR</name>
<proteinExistence type="predicted"/>
<protein>
    <submittedName>
        <fullName evidence="1">Uncharacterized protein</fullName>
    </submittedName>
</protein>
<gene>
    <name evidence="1" type="ORF">L195_g055608</name>
</gene>
<reference evidence="1 2" key="2">
    <citation type="journal article" date="2017" name="Front. Plant Sci.">
        <title>Gene Classification and Mining of Molecular Markers Useful in Red Clover (Trifolium pratense) Breeding.</title>
        <authorList>
            <person name="Istvanek J."/>
            <person name="Dluhosova J."/>
            <person name="Dluhos P."/>
            <person name="Patkova L."/>
            <person name="Nedelnik J."/>
            <person name="Repkova J."/>
        </authorList>
    </citation>
    <scope>NUCLEOTIDE SEQUENCE [LARGE SCALE GENOMIC DNA]</scope>
    <source>
        <strain evidence="2">cv. Tatra</strain>
        <tissue evidence="1">Young leaves</tissue>
    </source>
</reference>
<reference evidence="1 2" key="1">
    <citation type="journal article" date="2014" name="Am. J. Bot.">
        <title>Genome assembly and annotation for red clover (Trifolium pratense; Fabaceae).</title>
        <authorList>
            <person name="Istvanek J."/>
            <person name="Jaros M."/>
            <person name="Krenek A."/>
            <person name="Repkova J."/>
        </authorList>
    </citation>
    <scope>NUCLEOTIDE SEQUENCE [LARGE SCALE GENOMIC DNA]</scope>
    <source>
        <strain evidence="2">cv. Tatra</strain>
        <tissue evidence="1">Young leaves</tissue>
    </source>
</reference>
<evidence type="ECO:0000313" key="2">
    <source>
        <dbReference type="Proteomes" id="UP000236291"/>
    </source>
</evidence>
<comment type="caution">
    <text evidence="1">The sequence shown here is derived from an EMBL/GenBank/DDBJ whole genome shotgun (WGS) entry which is preliminary data.</text>
</comment>
<dbReference type="AlphaFoldDB" id="A0A2K3KMB6"/>
<accession>A0A2K3KMB6</accession>
<feature type="non-terminal residue" evidence="1">
    <location>
        <position position="97"/>
    </location>
</feature>
<sequence length="97" mass="10699">MIKWVPPKPHYVKLNTDGANKDNHKAGCGGVIRGNQDCVGWVDDPIFIWWLKIIGGAWDTRRKFCGPTMARAAHAQTGRVGEKKYAEREAVAGHVGS</sequence>
<dbReference type="Proteomes" id="UP000236291">
    <property type="component" value="Unassembled WGS sequence"/>
</dbReference>
<dbReference type="EMBL" id="ASHM01101953">
    <property type="protein sequence ID" value="PNX67399.1"/>
    <property type="molecule type" value="Genomic_DNA"/>
</dbReference>
<organism evidence="1 2">
    <name type="scientific">Trifolium pratense</name>
    <name type="common">Red clover</name>
    <dbReference type="NCBI Taxonomy" id="57577"/>
    <lineage>
        <taxon>Eukaryota</taxon>
        <taxon>Viridiplantae</taxon>
        <taxon>Streptophyta</taxon>
        <taxon>Embryophyta</taxon>
        <taxon>Tracheophyta</taxon>
        <taxon>Spermatophyta</taxon>
        <taxon>Magnoliopsida</taxon>
        <taxon>eudicotyledons</taxon>
        <taxon>Gunneridae</taxon>
        <taxon>Pentapetalae</taxon>
        <taxon>rosids</taxon>
        <taxon>fabids</taxon>
        <taxon>Fabales</taxon>
        <taxon>Fabaceae</taxon>
        <taxon>Papilionoideae</taxon>
        <taxon>50 kb inversion clade</taxon>
        <taxon>NPAAA clade</taxon>
        <taxon>Hologalegina</taxon>
        <taxon>IRL clade</taxon>
        <taxon>Trifolieae</taxon>
        <taxon>Trifolium</taxon>
    </lineage>
</organism>
<evidence type="ECO:0000313" key="1">
    <source>
        <dbReference type="EMBL" id="PNX67399.1"/>
    </source>
</evidence>